<evidence type="ECO:0000313" key="3">
    <source>
        <dbReference type="Proteomes" id="UP001530293"/>
    </source>
</evidence>
<protein>
    <submittedName>
        <fullName evidence="2">Uncharacterized protein</fullName>
    </submittedName>
</protein>
<feature type="region of interest" description="Disordered" evidence="1">
    <location>
        <begin position="1"/>
        <end position="23"/>
    </location>
</feature>
<feature type="region of interest" description="Disordered" evidence="1">
    <location>
        <begin position="439"/>
        <end position="502"/>
    </location>
</feature>
<feature type="region of interest" description="Disordered" evidence="1">
    <location>
        <begin position="353"/>
        <end position="419"/>
    </location>
</feature>
<evidence type="ECO:0000256" key="1">
    <source>
        <dbReference type="SAM" id="MobiDB-lite"/>
    </source>
</evidence>
<feature type="compositionally biased region" description="Polar residues" evidence="1">
    <location>
        <begin position="596"/>
        <end position="606"/>
    </location>
</feature>
<feature type="compositionally biased region" description="Acidic residues" evidence="1">
    <location>
        <begin position="365"/>
        <end position="393"/>
    </location>
</feature>
<dbReference type="EMBL" id="JALLBG020000190">
    <property type="protein sequence ID" value="KAL3760180.1"/>
    <property type="molecule type" value="Genomic_DNA"/>
</dbReference>
<organism evidence="2 3">
    <name type="scientific">Discostella pseudostelligera</name>
    <dbReference type="NCBI Taxonomy" id="259834"/>
    <lineage>
        <taxon>Eukaryota</taxon>
        <taxon>Sar</taxon>
        <taxon>Stramenopiles</taxon>
        <taxon>Ochrophyta</taxon>
        <taxon>Bacillariophyta</taxon>
        <taxon>Coscinodiscophyceae</taxon>
        <taxon>Thalassiosirophycidae</taxon>
        <taxon>Stephanodiscales</taxon>
        <taxon>Stephanodiscaceae</taxon>
        <taxon>Discostella</taxon>
    </lineage>
</organism>
<proteinExistence type="predicted"/>
<name>A0ABD3M7V4_9STRA</name>
<feature type="region of interest" description="Disordered" evidence="1">
    <location>
        <begin position="37"/>
        <end position="93"/>
    </location>
</feature>
<reference evidence="2 3" key="1">
    <citation type="submission" date="2024-10" db="EMBL/GenBank/DDBJ databases">
        <title>Updated reference genomes for cyclostephanoid diatoms.</title>
        <authorList>
            <person name="Roberts W.R."/>
            <person name="Alverson A.J."/>
        </authorList>
    </citation>
    <scope>NUCLEOTIDE SEQUENCE [LARGE SCALE GENOMIC DNA]</scope>
    <source>
        <strain evidence="2 3">AJA232-27</strain>
    </source>
</reference>
<accession>A0ABD3M7V4</accession>
<evidence type="ECO:0000313" key="2">
    <source>
        <dbReference type="EMBL" id="KAL3760180.1"/>
    </source>
</evidence>
<sequence>MTSTATSGGGGSSNRRRRIPCSRKIDDDELLVMASSVHHQQQLQQQLPLPLPPMSTSTPTQSLGAAEADSDATDVNHHQQGKKKRNNITPRKIVSRLFPADTVSAADCDDDDSDDDGGVDEQYVNVEMERIDSASPIDNKLTITNHYLESRTSVVDVALPDATATAEHDAVNNDIQAVGGADIMNHNHRNYHGNDHNHERHPDLLLGHHSVAYSVGSKFIEVKLLDDNNHGEMEAAIPSMAEDNENNVTEIDTHRKERMIATGNEEGGDGNNRGSENSNDVKMDIDDDGNKAPKQQQRTTRTLLECITGKASPGGGKSNAGSSGCDYLMCGSNFPDDICALWSQHHPTATSTAAACHEDRADTSSEQDDVETMENVIDNDEVAVEEDEDEEEEHQQLRKKRDRLRRRRANTTKRAKVDAKSLPDVPAPIELPQVFIKRPNSYGASSSSIRSKDDNSHHNAIVSMDEVRDTRQPDEEEEEKEPVVAVNAAPGTARVEDGRPPMYLRSKSATATAYRNTISGKSNMGLQLSTSGIEHGMVVPPFGRSILPPQLLLRGRSLQLFSHTLDGGSSSGLPLAFSLSLQKQPTRGEDEEKLNVVSSSGSEANLSSKDSDDAGVDGGGSSATLAISSLTSFYRERYLTLCEEGKFHIRFLDTYQGRNPNSTNGCTVIAPLMCVQYFTSDGAQQHENNDAAANPWNDGIPDEVINHVIDDQAAAILTEVRNKLNLEQDAFIIPSDVHDHFITEGLLSTSQFVGVCGGNILDDLHVQALKSALLVSFCDELWKNRKIAATFFFHGHVIALHVVGNGGGGGGGGGNGLENNNQVSIELIDSLPDPETWLKRTNRRQSSMSSYSSLDWNDKERESLTQWNSEDASDEWDRLMGCDDGASDYDELPKNAIRVRCTDVEQFDILIRHYACSKFTKEEQQFIDSTAWDDNSGYCECSFDPRVFQAFIWAEAE</sequence>
<dbReference type="AlphaFoldDB" id="A0ABD3M7V4"/>
<feature type="compositionally biased region" description="Low complexity" evidence="1">
    <location>
        <begin position="40"/>
        <end position="63"/>
    </location>
</feature>
<feature type="region of interest" description="Disordered" evidence="1">
    <location>
        <begin position="584"/>
        <end position="617"/>
    </location>
</feature>
<gene>
    <name evidence="2" type="ORF">ACHAWU_001690</name>
</gene>
<feature type="compositionally biased region" description="Basic and acidic residues" evidence="1">
    <location>
        <begin position="279"/>
        <end position="291"/>
    </location>
</feature>
<feature type="compositionally biased region" description="Basic residues" evidence="1">
    <location>
        <begin position="397"/>
        <end position="414"/>
    </location>
</feature>
<dbReference type="Proteomes" id="UP001530293">
    <property type="component" value="Unassembled WGS sequence"/>
</dbReference>
<feature type="region of interest" description="Disordered" evidence="1">
    <location>
        <begin position="261"/>
        <end position="299"/>
    </location>
</feature>
<keyword evidence="3" id="KW-1185">Reference proteome</keyword>
<comment type="caution">
    <text evidence="2">The sequence shown here is derived from an EMBL/GenBank/DDBJ whole genome shotgun (WGS) entry which is preliminary data.</text>
</comment>